<protein>
    <submittedName>
        <fullName evidence="1">Uncharacterized protein</fullName>
    </submittedName>
</protein>
<evidence type="ECO:0000313" key="1">
    <source>
        <dbReference type="EMBL" id="MBI3127144.1"/>
    </source>
</evidence>
<gene>
    <name evidence="1" type="ORF">HYZ11_06040</name>
</gene>
<organism evidence="1 2">
    <name type="scientific">Tectimicrobiota bacterium</name>
    <dbReference type="NCBI Taxonomy" id="2528274"/>
    <lineage>
        <taxon>Bacteria</taxon>
        <taxon>Pseudomonadati</taxon>
        <taxon>Nitrospinota/Tectimicrobiota group</taxon>
        <taxon>Candidatus Tectimicrobiota</taxon>
    </lineage>
</organism>
<evidence type="ECO:0000313" key="2">
    <source>
        <dbReference type="Proteomes" id="UP000782312"/>
    </source>
</evidence>
<dbReference type="EMBL" id="JACPUR010000016">
    <property type="protein sequence ID" value="MBI3127144.1"/>
    <property type="molecule type" value="Genomic_DNA"/>
</dbReference>
<name>A0A932I0R0_UNCTE</name>
<accession>A0A932I0R0</accession>
<dbReference type="Proteomes" id="UP000782312">
    <property type="component" value="Unassembled WGS sequence"/>
</dbReference>
<reference evidence="1" key="1">
    <citation type="submission" date="2020-07" db="EMBL/GenBank/DDBJ databases">
        <title>Huge and variable diversity of episymbiotic CPR bacteria and DPANN archaea in groundwater ecosystems.</title>
        <authorList>
            <person name="He C.Y."/>
            <person name="Keren R."/>
            <person name="Whittaker M."/>
            <person name="Farag I.F."/>
            <person name="Doudna J."/>
            <person name="Cate J.H.D."/>
            <person name="Banfield J.F."/>
        </authorList>
    </citation>
    <scope>NUCLEOTIDE SEQUENCE</scope>
    <source>
        <strain evidence="1">NC_groundwater_763_Ag_S-0.2um_68_21</strain>
    </source>
</reference>
<comment type="caution">
    <text evidence="1">The sequence shown here is derived from an EMBL/GenBank/DDBJ whole genome shotgun (WGS) entry which is preliminary data.</text>
</comment>
<sequence>MSIKLDSLIAETGTKFQVFVLPRHLKSFSLPELIQVSVAPQGIRPGPRDDRMYVCNAVSKRPYTKDYLPPFQGPVHPPVGPGEDGHFNHLSVDSPEFVCAAAYASARRTLDIWEDYMGRNIAWPFRLEFEMLEIIPLARMPGARIGWGFLEFGFAGRSSDELDLSHPYALNMEATARGIGRDIFLSEVGIPLRSQLTPELVGVVKTTEDISALLAVLHSHKILNHLLDATSGDLFSPDVIGRIGELSEVPFFRLALNQETMSSVPTKPRFHMPLTGALVELLIQVFKYELISLQIIDPELFGRLEKLSYPDKTDYMVQTEFDIAYLRYKPEFKICFQKARDYLGMLIARAWPGLSCESLTFFDVGLALLSADQFVSGGKHIATLRRCFSRREIGLPKATIALEPANLVPSPNV</sequence>
<dbReference type="AlphaFoldDB" id="A0A932I0R0"/>
<proteinExistence type="predicted"/>